<dbReference type="InterPro" id="IPR014729">
    <property type="entry name" value="Rossmann-like_a/b/a_fold"/>
</dbReference>
<dbReference type="Gene3D" id="3.40.50.620">
    <property type="entry name" value="HUPs"/>
    <property type="match status" value="1"/>
</dbReference>
<dbReference type="SUPFAM" id="SSF52402">
    <property type="entry name" value="Adenine nucleotide alpha hydrolases-like"/>
    <property type="match status" value="1"/>
</dbReference>
<dbReference type="PANTHER" id="PTHR11933">
    <property type="entry name" value="TRNA 5-METHYLAMINOMETHYL-2-THIOURIDYLATE -METHYLTRANSFERASE"/>
    <property type="match status" value="1"/>
</dbReference>
<sequence length="165" mass="18641">WPSDEQARFGGCCGLEAIEDAKKVAYKLGIPHYVVNFRGIFAQEVIADFCLEYSLGRTPNPCIRCNQYIKFDALLKKAKELDSSFIATGHYARIEQSPDGYRLLKAIDPAKDQSYFLYTLGQSELQHLLLPIGNLHKAEVRRLSTEIGLPTATRRESQDICFIPD</sequence>
<dbReference type="Pfam" id="PF03054">
    <property type="entry name" value="tRNA_Me_trans"/>
    <property type="match status" value="1"/>
</dbReference>
<accession>X1KZW5</accession>
<gene>
    <name evidence="1" type="ORF">S06H3_23953</name>
</gene>
<dbReference type="GO" id="GO:0002143">
    <property type="term" value="P:tRNA wobble position uridine thiolation"/>
    <property type="evidence" value="ECO:0007669"/>
    <property type="project" value="TreeGrafter"/>
</dbReference>
<protein>
    <submittedName>
        <fullName evidence="1">Uncharacterized protein</fullName>
    </submittedName>
</protein>
<organism evidence="1">
    <name type="scientific">marine sediment metagenome</name>
    <dbReference type="NCBI Taxonomy" id="412755"/>
    <lineage>
        <taxon>unclassified sequences</taxon>
        <taxon>metagenomes</taxon>
        <taxon>ecological metagenomes</taxon>
    </lineage>
</organism>
<dbReference type="EMBL" id="BARV01013160">
    <property type="protein sequence ID" value="GAI12273.1"/>
    <property type="molecule type" value="Genomic_DNA"/>
</dbReference>
<dbReference type="PANTHER" id="PTHR11933:SF5">
    <property type="entry name" value="MITOCHONDRIAL TRNA-SPECIFIC 2-THIOURIDYLASE 1"/>
    <property type="match status" value="1"/>
</dbReference>
<name>X1KZW5_9ZZZZ</name>
<feature type="non-terminal residue" evidence="1">
    <location>
        <position position="165"/>
    </location>
</feature>
<comment type="caution">
    <text evidence="1">The sequence shown here is derived from an EMBL/GenBank/DDBJ whole genome shotgun (WGS) entry which is preliminary data.</text>
</comment>
<feature type="non-terminal residue" evidence="1">
    <location>
        <position position="1"/>
    </location>
</feature>
<evidence type="ECO:0000313" key="1">
    <source>
        <dbReference type="EMBL" id="GAI12273.1"/>
    </source>
</evidence>
<proteinExistence type="predicted"/>
<reference evidence="1" key="1">
    <citation type="journal article" date="2014" name="Front. Microbiol.">
        <title>High frequency of phylogenetically diverse reductive dehalogenase-homologous genes in deep subseafloor sedimentary metagenomes.</title>
        <authorList>
            <person name="Kawai M."/>
            <person name="Futagami T."/>
            <person name="Toyoda A."/>
            <person name="Takaki Y."/>
            <person name="Nishi S."/>
            <person name="Hori S."/>
            <person name="Arai W."/>
            <person name="Tsubouchi T."/>
            <person name="Morono Y."/>
            <person name="Uchiyama I."/>
            <person name="Ito T."/>
            <person name="Fujiyama A."/>
            <person name="Inagaki F."/>
            <person name="Takami H."/>
        </authorList>
    </citation>
    <scope>NUCLEOTIDE SEQUENCE</scope>
    <source>
        <strain evidence="1">Expedition CK06-06</strain>
    </source>
</reference>
<dbReference type="AlphaFoldDB" id="X1KZW5"/>